<dbReference type="Gene3D" id="1.10.10.10">
    <property type="entry name" value="Winged helix-like DNA-binding domain superfamily/Winged helix DNA-binding domain"/>
    <property type="match status" value="1"/>
</dbReference>
<evidence type="ECO:0000256" key="5">
    <source>
        <dbReference type="ARBA" id="ARBA00023163"/>
    </source>
</evidence>
<protein>
    <submittedName>
        <fullName evidence="10">DNA-binding response OmpR family regulator</fullName>
    </submittedName>
</protein>
<dbReference type="Pfam" id="PF00072">
    <property type="entry name" value="Response_reg"/>
    <property type="match status" value="1"/>
</dbReference>
<keyword evidence="3" id="KW-0805">Transcription regulation</keyword>
<dbReference type="Proteomes" id="UP000585272">
    <property type="component" value="Unassembled WGS sequence"/>
</dbReference>
<dbReference type="PANTHER" id="PTHR48111:SF38">
    <property type="entry name" value="TWO-COMPONENT RESPONSE REGULATOR"/>
    <property type="match status" value="1"/>
</dbReference>
<dbReference type="SMART" id="SM00448">
    <property type="entry name" value="REC"/>
    <property type="match status" value="1"/>
</dbReference>
<evidence type="ECO:0000313" key="10">
    <source>
        <dbReference type="EMBL" id="MBB4665239.1"/>
    </source>
</evidence>
<evidence type="ECO:0000256" key="7">
    <source>
        <dbReference type="PROSITE-ProRule" id="PRU01091"/>
    </source>
</evidence>
<evidence type="ECO:0000256" key="1">
    <source>
        <dbReference type="ARBA" id="ARBA00022553"/>
    </source>
</evidence>
<feature type="domain" description="OmpR/PhoB-type" evidence="9">
    <location>
        <begin position="124"/>
        <end position="222"/>
    </location>
</feature>
<dbReference type="InterPro" id="IPR011006">
    <property type="entry name" value="CheY-like_superfamily"/>
</dbReference>
<keyword evidence="1 6" id="KW-0597">Phosphoprotein</keyword>
<name>A0A840IKI7_9ACTN</name>
<comment type="caution">
    <text evidence="10">The sequence shown here is derived from an EMBL/GenBank/DDBJ whole genome shotgun (WGS) entry which is preliminary data.</text>
</comment>
<reference evidence="10 11" key="1">
    <citation type="submission" date="2020-08" db="EMBL/GenBank/DDBJ databases">
        <title>Genomic Encyclopedia of Archaeal and Bacterial Type Strains, Phase II (KMG-II): from individual species to whole genera.</title>
        <authorList>
            <person name="Goeker M."/>
        </authorList>
    </citation>
    <scope>NUCLEOTIDE SEQUENCE [LARGE SCALE GENOMIC DNA]</scope>
    <source>
        <strain evidence="10 11">DSM 23288</strain>
    </source>
</reference>
<feature type="modified residue" description="4-aspartylphosphate" evidence="6">
    <location>
        <position position="51"/>
    </location>
</feature>
<keyword evidence="2" id="KW-0902">Two-component regulatory system</keyword>
<dbReference type="GO" id="GO:0000976">
    <property type="term" value="F:transcription cis-regulatory region binding"/>
    <property type="evidence" value="ECO:0007669"/>
    <property type="project" value="TreeGrafter"/>
</dbReference>
<feature type="DNA-binding region" description="OmpR/PhoB-type" evidence="7">
    <location>
        <begin position="124"/>
        <end position="222"/>
    </location>
</feature>
<dbReference type="FunFam" id="3.40.50.2300:FF:000001">
    <property type="entry name" value="DNA-binding response regulator PhoB"/>
    <property type="match status" value="1"/>
</dbReference>
<dbReference type="CDD" id="cd00383">
    <property type="entry name" value="trans_reg_C"/>
    <property type="match status" value="1"/>
</dbReference>
<keyword evidence="4 7" id="KW-0238">DNA-binding</keyword>
<keyword evidence="5" id="KW-0804">Transcription</keyword>
<dbReference type="GO" id="GO:0005829">
    <property type="term" value="C:cytosol"/>
    <property type="evidence" value="ECO:0007669"/>
    <property type="project" value="TreeGrafter"/>
</dbReference>
<dbReference type="AlphaFoldDB" id="A0A840IKI7"/>
<dbReference type="SUPFAM" id="SSF52172">
    <property type="entry name" value="CheY-like"/>
    <property type="match status" value="1"/>
</dbReference>
<dbReference type="InterPro" id="IPR001789">
    <property type="entry name" value="Sig_transdc_resp-reg_receiver"/>
</dbReference>
<dbReference type="Gene3D" id="3.40.50.2300">
    <property type="match status" value="1"/>
</dbReference>
<dbReference type="GO" id="GO:0032993">
    <property type="term" value="C:protein-DNA complex"/>
    <property type="evidence" value="ECO:0007669"/>
    <property type="project" value="TreeGrafter"/>
</dbReference>
<dbReference type="Pfam" id="PF00486">
    <property type="entry name" value="Trans_reg_C"/>
    <property type="match status" value="1"/>
</dbReference>
<evidence type="ECO:0000259" key="8">
    <source>
        <dbReference type="PROSITE" id="PS50110"/>
    </source>
</evidence>
<dbReference type="PROSITE" id="PS51755">
    <property type="entry name" value="OMPR_PHOB"/>
    <property type="match status" value="1"/>
</dbReference>
<evidence type="ECO:0000256" key="2">
    <source>
        <dbReference type="ARBA" id="ARBA00023012"/>
    </source>
</evidence>
<dbReference type="GO" id="GO:0000156">
    <property type="term" value="F:phosphorelay response regulator activity"/>
    <property type="evidence" value="ECO:0007669"/>
    <property type="project" value="TreeGrafter"/>
</dbReference>
<dbReference type="InterPro" id="IPR039420">
    <property type="entry name" value="WalR-like"/>
</dbReference>
<feature type="domain" description="Response regulatory" evidence="8">
    <location>
        <begin position="2"/>
        <end position="116"/>
    </location>
</feature>
<dbReference type="InterPro" id="IPR036388">
    <property type="entry name" value="WH-like_DNA-bd_sf"/>
</dbReference>
<dbReference type="Gene3D" id="6.10.250.690">
    <property type="match status" value="1"/>
</dbReference>
<dbReference type="PROSITE" id="PS50110">
    <property type="entry name" value="RESPONSE_REGULATORY"/>
    <property type="match status" value="1"/>
</dbReference>
<dbReference type="InterPro" id="IPR001867">
    <property type="entry name" value="OmpR/PhoB-type_DNA-bd"/>
</dbReference>
<evidence type="ECO:0000256" key="6">
    <source>
        <dbReference type="PROSITE-ProRule" id="PRU00169"/>
    </source>
</evidence>
<evidence type="ECO:0000256" key="4">
    <source>
        <dbReference type="ARBA" id="ARBA00023125"/>
    </source>
</evidence>
<dbReference type="GO" id="GO:0006355">
    <property type="term" value="P:regulation of DNA-templated transcription"/>
    <property type="evidence" value="ECO:0007669"/>
    <property type="project" value="InterPro"/>
</dbReference>
<organism evidence="10 11">
    <name type="scientific">Conexibacter arvalis</name>
    <dbReference type="NCBI Taxonomy" id="912552"/>
    <lineage>
        <taxon>Bacteria</taxon>
        <taxon>Bacillati</taxon>
        <taxon>Actinomycetota</taxon>
        <taxon>Thermoleophilia</taxon>
        <taxon>Solirubrobacterales</taxon>
        <taxon>Conexibacteraceae</taxon>
        <taxon>Conexibacter</taxon>
    </lineage>
</organism>
<evidence type="ECO:0000259" key="9">
    <source>
        <dbReference type="PROSITE" id="PS51755"/>
    </source>
</evidence>
<evidence type="ECO:0000256" key="3">
    <source>
        <dbReference type="ARBA" id="ARBA00023015"/>
    </source>
</evidence>
<proteinExistence type="predicted"/>
<dbReference type="RefSeq" id="WP_183345998.1">
    <property type="nucleotide sequence ID" value="NZ_JACHNU010000014.1"/>
</dbReference>
<sequence length="224" mass="24991">MRILVIEDETAIADFVQRGLQAEGYAVTIAADGIEGEQRALHDDVDLVVLDVMLPGRDGLTVLSSIRRVKPELPVVMLSARAAVDDRVAGLDGGATDYVTKPFSFDELAARVRAHLRRPRQRDATTLSAAGIELDLLARTVRRDGVELRLSAREFDLLAYFLRHPDQALSRQQILSAVWGYDFDPGTNVVEVYIRYLRRKLELPGRPAPIDTLRSVGYRLTTRP</sequence>
<dbReference type="PANTHER" id="PTHR48111">
    <property type="entry name" value="REGULATOR OF RPOS"/>
    <property type="match status" value="1"/>
</dbReference>
<dbReference type="SMART" id="SM00862">
    <property type="entry name" value="Trans_reg_C"/>
    <property type="match status" value="1"/>
</dbReference>
<evidence type="ECO:0000313" key="11">
    <source>
        <dbReference type="Proteomes" id="UP000585272"/>
    </source>
</evidence>
<gene>
    <name evidence="10" type="ORF">BDZ31_004866</name>
</gene>
<dbReference type="EMBL" id="JACHNU010000014">
    <property type="protein sequence ID" value="MBB4665239.1"/>
    <property type="molecule type" value="Genomic_DNA"/>
</dbReference>
<dbReference type="FunFam" id="1.10.10.10:FF:000005">
    <property type="entry name" value="Two-component system response regulator"/>
    <property type="match status" value="1"/>
</dbReference>
<accession>A0A840IKI7</accession>
<keyword evidence="11" id="KW-1185">Reference proteome</keyword>